<feature type="chain" id="PRO_5043889710" evidence="2">
    <location>
        <begin position="21"/>
        <end position="614"/>
    </location>
</feature>
<feature type="compositionally biased region" description="Low complexity" evidence="1">
    <location>
        <begin position="258"/>
        <end position="282"/>
    </location>
</feature>
<reference evidence="3 4" key="1">
    <citation type="journal article" date="2024" name="Nat. Commun.">
        <title>Phylogenomics reveals the evolutionary origins of lichenization in chlorophyte algae.</title>
        <authorList>
            <person name="Puginier C."/>
            <person name="Libourel C."/>
            <person name="Otte J."/>
            <person name="Skaloud P."/>
            <person name="Haon M."/>
            <person name="Grisel S."/>
            <person name="Petersen M."/>
            <person name="Berrin J.G."/>
            <person name="Delaux P.M."/>
            <person name="Dal Grande F."/>
            <person name="Keller J."/>
        </authorList>
    </citation>
    <scope>NUCLEOTIDE SEQUENCE [LARGE SCALE GENOMIC DNA]</scope>
    <source>
        <strain evidence="3 4">SAG 2523</strain>
    </source>
</reference>
<feature type="compositionally biased region" description="Polar residues" evidence="1">
    <location>
        <begin position="192"/>
        <end position="202"/>
    </location>
</feature>
<dbReference type="GO" id="GO:0032436">
    <property type="term" value="P:positive regulation of proteasomal ubiquitin-dependent protein catabolic process"/>
    <property type="evidence" value="ECO:0007669"/>
    <property type="project" value="TreeGrafter"/>
</dbReference>
<keyword evidence="2" id="KW-0732">Signal</keyword>
<accession>A0AAW1SNX3</accession>
<dbReference type="EMBL" id="JALJOV010001388">
    <property type="protein sequence ID" value="KAK9848659.1"/>
    <property type="molecule type" value="Genomic_DNA"/>
</dbReference>
<evidence type="ECO:0000313" key="4">
    <source>
        <dbReference type="Proteomes" id="UP001485043"/>
    </source>
</evidence>
<protein>
    <submittedName>
        <fullName evidence="3">Uncharacterized protein</fullName>
    </submittedName>
</protein>
<dbReference type="AlphaFoldDB" id="A0AAW1SNX3"/>
<gene>
    <name evidence="3" type="ORF">WJX84_007878</name>
</gene>
<feature type="compositionally biased region" description="Low complexity" evidence="1">
    <location>
        <begin position="239"/>
        <end position="251"/>
    </location>
</feature>
<dbReference type="Proteomes" id="UP001485043">
    <property type="component" value="Unassembled WGS sequence"/>
</dbReference>
<dbReference type="GO" id="GO:0005634">
    <property type="term" value="C:nucleus"/>
    <property type="evidence" value="ECO:0007669"/>
    <property type="project" value="TreeGrafter"/>
</dbReference>
<feature type="compositionally biased region" description="Low complexity" evidence="1">
    <location>
        <begin position="331"/>
        <end position="340"/>
    </location>
</feature>
<dbReference type="GO" id="GO:0016567">
    <property type="term" value="P:protein ubiquitination"/>
    <property type="evidence" value="ECO:0007669"/>
    <property type="project" value="TreeGrafter"/>
</dbReference>
<dbReference type="GO" id="GO:1990756">
    <property type="term" value="F:ubiquitin-like ligase-substrate adaptor activity"/>
    <property type="evidence" value="ECO:0007669"/>
    <property type="project" value="TreeGrafter"/>
</dbReference>
<dbReference type="GO" id="GO:0031625">
    <property type="term" value="F:ubiquitin protein ligase binding"/>
    <property type="evidence" value="ECO:0007669"/>
    <property type="project" value="TreeGrafter"/>
</dbReference>
<proteinExistence type="predicted"/>
<feature type="region of interest" description="Disordered" evidence="1">
    <location>
        <begin position="183"/>
        <end position="340"/>
    </location>
</feature>
<name>A0AAW1SNX3_9CHLO</name>
<organism evidence="3 4">
    <name type="scientific">Apatococcus fuscideae</name>
    <dbReference type="NCBI Taxonomy" id="2026836"/>
    <lineage>
        <taxon>Eukaryota</taxon>
        <taxon>Viridiplantae</taxon>
        <taxon>Chlorophyta</taxon>
        <taxon>core chlorophytes</taxon>
        <taxon>Trebouxiophyceae</taxon>
        <taxon>Chlorellales</taxon>
        <taxon>Chlorellaceae</taxon>
        <taxon>Apatococcus</taxon>
    </lineage>
</organism>
<evidence type="ECO:0000256" key="1">
    <source>
        <dbReference type="SAM" id="MobiDB-lite"/>
    </source>
</evidence>
<keyword evidence="4" id="KW-1185">Reference proteome</keyword>
<feature type="signal peptide" evidence="2">
    <location>
        <begin position="1"/>
        <end position="20"/>
    </location>
</feature>
<dbReference type="Pfam" id="PF09737">
    <property type="entry name" value="Det1"/>
    <property type="match status" value="3"/>
</dbReference>
<dbReference type="PANTHER" id="PTHR13374">
    <property type="entry name" value="DET1 HOMOLOG DE-ETIOLATED-1 HOMOLOG"/>
    <property type="match status" value="1"/>
</dbReference>
<comment type="caution">
    <text evidence="3">The sequence shown here is derived from an EMBL/GenBank/DDBJ whole genome shotgun (WGS) entry which is preliminary data.</text>
</comment>
<sequence length="614" mass="65465">MVAHAERFLLLASSCLPALGDRADEAGSSRIQGLVNVPGTTIHLLELLTGRVMDTYCIPNDFIHLANNSGANLYEDLLAISAVNSQTIHLVHVHPAGHLLPMHTIGQHCFPDDGLLLSGHEEQEAAWRDQHQADARRMDRSHSWSVLGPGALLRSMSPASGNPPGAPLGTAHSMLPVLHAAGAWSGLPGTQPRASPSQQHPTPGSPHPTGNPADTNDQHRAFLASHYPPGAGGNPLPPNAGGNPLPTNAGANPPPTTTRPATPQSDNSHPTRSSSPSRSSGSVHAAEMQGPLQEGNAAMVARARRAQRQQRADTEEGAPGLEGDRDDGDGDAAAPQTAPAGGDLEAAMDLLDADAGLQGGLLPAAVARGARERGEGRAEEGSGQPPLLQGIQHRILAFLFRRAWPHGPASEPMIKFHGMFDYINSLVIWKVQILDRDHLLLALGSPEASASRLADSGHHRTWLAIYCMSSARILSLQDTLSRSLLQACISHLGDLQNGCPGSTIRRMLASIPASSQMLCPSPYLDARLFVYDDKLMGPLIKPRPFTTQPLKLISRAHPERVKLRVGPSAAEVPTQGNRSSKNSIVYHFHPIQPFVMCITAVNAQQTRLDVFLRL</sequence>
<dbReference type="PANTHER" id="PTHR13374:SF3">
    <property type="entry name" value="DET1 HOMOLOG"/>
    <property type="match status" value="1"/>
</dbReference>
<dbReference type="GO" id="GO:0031461">
    <property type="term" value="C:cullin-RING ubiquitin ligase complex"/>
    <property type="evidence" value="ECO:0007669"/>
    <property type="project" value="TreeGrafter"/>
</dbReference>
<evidence type="ECO:0000256" key="2">
    <source>
        <dbReference type="SAM" id="SignalP"/>
    </source>
</evidence>
<evidence type="ECO:0000313" key="3">
    <source>
        <dbReference type="EMBL" id="KAK9848659.1"/>
    </source>
</evidence>
<dbReference type="InterPro" id="IPR019138">
    <property type="entry name" value="De-etiolated_protein_1_Det1"/>
</dbReference>